<sequence>MHLPKRSGRNGCGIRHVACNASSAVRGGLPWRWLARHAGCAQPAEPRYLRFAARGALRHAFPSRRILAGANMFNEMPNKGRGRRA</sequence>
<evidence type="ECO:0000313" key="1">
    <source>
        <dbReference type="EMBL" id="MFM0006688.1"/>
    </source>
</evidence>
<comment type="caution">
    <text evidence="1">The sequence shown here is derived from an EMBL/GenBank/DDBJ whole genome shotgun (WGS) entry which is preliminary data.</text>
</comment>
<dbReference type="Proteomes" id="UP001629230">
    <property type="component" value="Unassembled WGS sequence"/>
</dbReference>
<protein>
    <submittedName>
        <fullName evidence="1">Uncharacterized protein</fullName>
    </submittedName>
</protein>
<accession>A0ABW9B2N4</accession>
<gene>
    <name evidence="1" type="ORF">PQR57_37600</name>
</gene>
<reference evidence="1 2" key="1">
    <citation type="journal article" date="2024" name="Chem. Sci.">
        <title>Discovery of megapolipeptins by genome mining of a Burkholderiales bacteria collection.</title>
        <authorList>
            <person name="Paulo B.S."/>
            <person name="Recchia M.J.J."/>
            <person name="Lee S."/>
            <person name="Fergusson C.H."/>
            <person name="Romanowski S.B."/>
            <person name="Hernandez A."/>
            <person name="Krull N."/>
            <person name="Liu D.Y."/>
            <person name="Cavanagh H."/>
            <person name="Bos A."/>
            <person name="Gray C.A."/>
            <person name="Murphy B.T."/>
            <person name="Linington R.G."/>
            <person name="Eustaquio A.S."/>
        </authorList>
    </citation>
    <scope>NUCLEOTIDE SEQUENCE [LARGE SCALE GENOMIC DNA]</scope>
    <source>
        <strain evidence="1 2">RL17-350-BIC-A</strain>
    </source>
</reference>
<proteinExistence type="predicted"/>
<evidence type="ECO:0000313" key="2">
    <source>
        <dbReference type="Proteomes" id="UP001629230"/>
    </source>
</evidence>
<keyword evidence="2" id="KW-1185">Reference proteome</keyword>
<dbReference type="RefSeq" id="WP_408181150.1">
    <property type="nucleotide sequence ID" value="NZ_JAQQEZ010000045.1"/>
</dbReference>
<dbReference type="EMBL" id="JAQQEZ010000045">
    <property type="protein sequence ID" value="MFM0006688.1"/>
    <property type="molecule type" value="Genomic_DNA"/>
</dbReference>
<name>A0ABW9B2N4_9BURK</name>
<organism evidence="1 2">
    <name type="scientific">Paraburkholderia dipogonis</name>
    <dbReference type="NCBI Taxonomy" id="1211383"/>
    <lineage>
        <taxon>Bacteria</taxon>
        <taxon>Pseudomonadati</taxon>
        <taxon>Pseudomonadota</taxon>
        <taxon>Betaproteobacteria</taxon>
        <taxon>Burkholderiales</taxon>
        <taxon>Burkholderiaceae</taxon>
        <taxon>Paraburkholderia</taxon>
    </lineage>
</organism>